<dbReference type="InterPro" id="IPR036388">
    <property type="entry name" value="WH-like_DNA-bd_sf"/>
</dbReference>
<evidence type="ECO:0000313" key="6">
    <source>
        <dbReference type="EMBL" id="MED6217730.1"/>
    </source>
</evidence>
<dbReference type="Proteomes" id="UP001341840">
    <property type="component" value="Unassembled WGS sequence"/>
</dbReference>
<dbReference type="SUPFAM" id="SSF53335">
    <property type="entry name" value="S-adenosyl-L-methionine-dependent methyltransferases"/>
    <property type="match status" value="1"/>
</dbReference>
<proteinExistence type="predicted"/>
<dbReference type="Gene3D" id="1.10.10.10">
    <property type="entry name" value="Winged helix-like DNA-binding domain superfamily/Winged helix DNA-binding domain"/>
    <property type="match status" value="1"/>
</dbReference>
<organism evidence="6 7">
    <name type="scientific">Stylosanthes scabra</name>
    <dbReference type="NCBI Taxonomy" id="79078"/>
    <lineage>
        <taxon>Eukaryota</taxon>
        <taxon>Viridiplantae</taxon>
        <taxon>Streptophyta</taxon>
        <taxon>Embryophyta</taxon>
        <taxon>Tracheophyta</taxon>
        <taxon>Spermatophyta</taxon>
        <taxon>Magnoliopsida</taxon>
        <taxon>eudicotyledons</taxon>
        <taxon>Gunneridae</taxon>
        <taxon>Pentapetalae</taxon>
        <taxon>rosids</taxon>
        <taxon>fabids</taxon>
        <taxon>Fabales</taxon>
        <taxon>Fabaceae</taxon>
        <taxon>Papilionoideae</taxon>
        <taxon>50 kb inversion clade</taxon>
        <taxon>dalbergioids sensu lato</taxon>
        <taxon>Dalbergieae</taxon>
        <taxon>Pterocarpus clade</taxon>
        <taxon>Stylosanthes</taxon>
    </lineage>
</organism>
<evidence type="ECO:0000256" key="2">
    <source>
        <dbReference type="ARBA" id="ARBA00022679"/>
    </source>
</evidence>
<dbReference type="PROSITE" id="PS51683">
    <property type="entry name" value="SAM_OMT_II"/>
    <property type="match status" value="1"/>
</dbReference>
<accession>A0ABU6Z879</accession>
<keyword evidence="3" id="KW-0949">S-adenosyl-L-methionine</keyword>
<keyword evidence="7" id="KW-1185">Reference proteome</keyword>
<dbReference type="Pfam" id="PF00891">
    <property type="entry name" value="Methyltransf_2"/>
    <property type="match status" value="1"/>
</dbReference>
<feature type="domain" description="O-methyltransferase C-terminal" evidence="5">
    <location>
        <begin position="172"/>
        <end position="374"/>
    </location>
</feature>
<protein>
    <recommendedName>
        <fullName evidence="5">O-methyltransferase C-terminal domain-containing protein</fullName>
    </recommendedName>
</protein>
<evidence type="ECO:0000256" key="3">
    <source>
        <dbReference type="ARBA" id="ARBA00022691"/>
    </source>
</evidence>
<gene>
    <name evidence="6" type="ORF">PIB30_020361</name>
</gene>
<keyword evidence="1" id="KW-0489">Methyltransferase</keyword>
<dbReference type="PANTHER" id="PTHR11746">
    <property type="entry name" value="O-METHYLTRANSFERASE"/>
    <property type="match status" value="1"/>
</dbReference>
<name>A0ABU6Z879_9FABA</name>
<dbReference type="EMBL" id="JASCZI010271925">
    <property type="protein sequence ID" value="MED6217730.1"/>
    <property type="molecule type" value="Genomic_DNA"/>
</dbReference>
<keyword evidence="2" id="KW-0808">Transferase</keyword>
<reference evidence="6 7" key="1">
    <citation type="journal article" date="2023" name="Plants (Basel)">
        <title>Bridging the Gap: Combining Genomics and Transcriptomics Approaches to Understand Stylosanthes scabra, an Orphan Legume from the Brazilian Caatinga.</title>
        <authorList>
            <person name="Ferreira-Neto J.R.C."/>
            <person name="da Silva M.D."/>
            <person name="Binneck E."/>
            <person name="de Melo N.F."/>
            <person name="da Silva R.H."/>
            <person name="de Melo A.L.T.M."/>
            <person name="Pandolfi V."/>
            <person name="Bustamante F.O."/>
            <person name="Brasileiro-Vidal A.C."/>
            <person name="Benko-Iseppon A.M."/>
        </authorList>
    </citation>
    <scope>NUCLEOTIDE SEQUENCE [LARGE SCALE GENOMIC DNA]</scope>
    <source>
        <tissue evidence="6">Leaves</tissue>
    </source>
</reference>
<evidence type="ECO:0000259" key="5">
    <source>
        <dbReference type="Pfam" id="PF00891"/>
    </source>
</evidence>
<feature type="compositionally biased region" description="Low complexity" evidence="4">
    <location>
        <begin position="57"/>
        <end position="66"/>
    </location>
</feature>
<dbReference type="InterPro" id="IPR016461">
    <property type="entry name" value="COMT-like"/>
</dbReference>
<dbReference type="InterPro" id="IPR001077">
    <property type="entry name" value="COMT_C"/>
</dbReference>
<comment type="caution">
    <text evidence="6">The sequence shown here is derived from an EMBL/GenBank/DDBJ whole genome shotgun (WGS) entry which is preliminary data.</text>
</comment>
<dbReference type="SUPFAM" id="SSF46785">
    <property type="entry name" value="Winged helix' DNA-binding domain"/>
    <property type="match status" value="1"/>
</dbReference>
<feature type="region of interest" description="Disordered" evidence="4">
    <location>
        <begin position="39"/>
        <end position="66"/>
    </location>
</feature>
<evidence type="ECO:0000313" key="7">
    <source>
        <dbReference type="Proteomes" id="UP001341840"/>
    </source>
</evidence>
<dbReference type="Gene3D" id="3.40.50.150">
    <property type="entry name" value="Vaccinia Virus protein VP39"/>
    <property type="match status" value="1"/>
</dbReference>
<sequence length="439" mass="48492">MTVGSKSTKTTRETCLPLPVSLKKVLNASCATPKEVSLAVTDSDERSEMKPIHVSTEGSDSGDGYSVVGVEGSRLTEEGMRDRFEAAERRGYSLNLPPSKTWVVPRFMRFLVHNGLFAIVRVHDDDNDEEEEKEAYALTPASELLVEGTKYCFSPIIKSTLVHENIGTNLRMGDWIRGEEVSVFDTAHGVSFWDLIHNNPELMIAFNEAMASDSQIVSLALRDCNSVFEGVESIVDVGGGNGATGKIICEAFPHLQYIVLDLPSVVANLTANANLSYVGGDMFVSVPQAHAVLLKWVLHDWNDGDCIKILKNCKKSISEKGKVIIIDIVINNEEQDDEMTSVKLLFDINMATALSAKERNEKEWKQLFIEAGFNPDEAVQTREENKWRQLDGSVSDKTRSEKYGERKAVLAEKTRTRDCGFGVGWSVTVNNGDFVDSGG</sequence>
<evidence type="ECO:0000256" key="1">
    <source>
        <dbReference type="ARBA" id="ARBA00022603"/>
    </source>
</evidence>
<dbReference type="InterPro" id="IPR029063">
    <property type="entry name" value="SAM-dependent_MTases_sf"/>
</dbReference>
<evidence type="ECO:0000256" key="4">
    <source>
        <dbReference type="SAM" id="MobiDB-lite"/>
    </source>
</evidence>
<dbReference type="InterPro" id="IPR036390">
    <property type="entry name" value="WH_DNA-bd_sf"/>
</dbReference>